<dbReference type="KEGG" id="sal:Sala_0848"/>
<dbReference type="Proteomes" id="UP000006578">
    <property type="component" value="Chromosome"/>
</dbReference>
<protein>
    <submittedName>
        <fullName evidence="1">Uncharacterized protein</fullName>
    </submittedName>
</protein>
<accession>Q1GUV6</accession>
<dbReference type="HOGENOM" id="CLU_2496277_0_0_5"/>
<name>Q1GUV6_SPHAL</name>
<sequence>MRTMSRLSFVDTTTYGTGENEWPYEECPFTLDENTVAQYRTQIDALREANSGTLETQMLGAMRTELAALDGKKMLAQQYGCRANQG</sequence>
<dbReference type="STRING" id="317655.Sala_0848"/>
<proteinExistence type="predicted"/>
<keyword evidence="2" id="KW-1185">Reference proteome</keyword>
<evidence type="ECO:0000313" key="2">
    <source>
        <dbReference type="Proteomes" id="UP000006578"/>
    </source>
</evidence>
<evidence type="ECO:0000313" key="1">
    <source>
        <dbReference type="EMBL" id="ABF52566.1"/>
    </source>
</evidence>
<gene>
    <name evidence="1" type="ordered locus">Sala_0848</name>
</gene>
<dbReference type="AlphaFoldDB" id="Q1GUV6"/>
<dbReference type="EMBL" id="CP000356">
    <property type="protein sequence ID" value="ABF52566.1"/>
    <property type="molecule type" value="Genomic_DNA"/>
</dbReference>
<organism evidence="1 2">
    <name type="scientific">Sphingopyxis alaskensis (strain DSM 13593 / LMG 18877 / RB2256)</name>
    <name type="common">Sphingomonas alaskensis</name>
    <dbReference type="NCBI Taxonomy" id="317655"/>
    <lineage>
        <taxon>Bacteria</taxon>
        <taxon>Pseudomonadati</taxon>
        <taxon>Pseudomonadota</taxon>
        <taxon>Alphaproteobacteria</taxon>
        <taxon>Sphingomonadales</taxon>
        <taxon>Sphingomonadaceae</taxon>
        <taxon>Sphingopyxis</taxon>
    </lineage>
</organism>
<reference evidence="1 2" key="1">
    <citation type="journal article" date="2009" name="Proc. Natl. Acad. Sci. U.S.A.">
        <title>The genomic basis of trophic strategy in marine bacteria.</title>
        <authorList>
            <person name="Lauro F.M."/>
            <person name="McDougald D."/>
            <person name="Thomas T."/>
            <person name="Williams T.J."/>
            <person name="Egan S."/>
            <person name="Rice S."/>
            <person name="DeMaere M.Z."/>
            <person name="Ting L."/>
            <person name="Ertan H."/>
            <person name="Johnson J."/>
            <person name="Ferriera S."/>
            <person name="Lapidus A."/>
            <person name="Anderson I."/>
            <person name="Kyrpides N."/>
            <person name="Munk A.C."/>
            <person name="Detter C."/>
            <person name="Han C.S."/>
            <person name="Brown M.V."/>
            <person name="Robb F.T."/>
            <person name="Kjelleberg S."/>
            <person name="Cavicchioli R."/>
        </authorList>
    </citation>
    <scope>NUCLEOTIDE SEQUENCE [LARGE SCALE GENOMIC DNA]</scope>
    <source>
        <strain evidence="2">DSM 13593 / LMG 18877 / RB2256</strain>
    </source>
</reference>